<comment type="caution">
    <text evidence="1">The sequence shown here is derived from an EMBL/GenBank/DDBJ whole genome shotgun (WGS) entry which is preliminary data.</text>
</comment>
<evidence type="ECO:0000313" key="2">
    <source>
        <dbReference type="Proteomes" id="UP000434639"/>
    </source>
</evidence>
<gene>
    <name evidence="1" type="ORF">GKZ89_00355</name>
</gene>
<dbReference type="Proteomes" id="UP000434639">
    <property type="component" value="Unassembled WGS sequence"/>
</dbReference>
<reference evidence="1 2" key="1">
    <citation type="journal article" date="2017" name="Int. J. Syst. Evol. Microbiol.">
        <title>Bacillus mangrovi sp. nov., isolated from a sediment sample from a mangrove forest.</title>
        <authorList>
            <person name="Gupta V."/>
            <person name="Singh P.K."/>
            <person name="Korpole S."/>
            <person name="Tanuku N.R.S."/>
            <person name="Pinnaka A.K."/>
        </authorList>
    </citation>
    <scope>NUCLEOTIDE SEQUENCE [LARGE SCALE GENOMIC DNA]</scope>
    <source>
        <strain evidence="1 2">KCTC 33872</strain>
    </source>
</reference>
<sequence>MGDHRESGLEDLDRWLNQFLEDPFAVYAGGIRTDVFETSGSYYIEADLRDCPPADMTITAEDCCLIVETAGRKAQVFLPFTLEKRKIQAAYSSHILEISISKEETEPFGHPAAFTIHPDGMEGK</sequence>
<proteinExistence type="predicted"/>
<dbReference type="RefSeq" id="WP_155110402.1">
    <property type="nucleotide sequence ID" value="NZ_WMIB01000001.1"/>
</dbReference>
<dbReference type="OrthoDB" id="2942082at2"/>
<organism evidence="1 2">
    <name type="scientific">Metabacillus mangrovi</name>
    <dbReference type="NCBI Taxonomy" id="1491830"/>
    <lineage>
        <taxon>Bacteria</taxon>
        <taxon>Bacillati</taxon>
        <taxon>Bacillota</taxon>
        <taxon>Bacilli</taxon>
        <taxon>Bacillales</taxon>
        <taxon>Bacillaceae</taxon>
        <taxon>Metabacillus</taxon>
    </lineage>
</organism>
<dbReference type="EMBL" id="WMIB01000001">
    <property type="protein sequence ID" value="MTH51838.1"/>
    <property type="molecule type" value="Genomic_DNA"/>
</dbReference>
<dbReference type="InterPro" id="IPR008978">
    <property type="entry name" value="HSP20-like_chaperone"/>
</dbReference>
<dbReference type="CDD" id="cd06464">
    <property type="entry name" value="ACD_sHsps-like"/>
    <property type="match status" value="1"/>
</dbReference>
<dbReference type="AlphaFoldDB" id="A0A7X2V3B2"/>
<evidence type="ECO:0000313" key="1">
    <source>
        <dbReference type="EMBL" id="MTH51838.1"/>
    </source>
</evidence>
<dbReference type="Gene3D" id="2.60.40.790">
    <property type="match status" value="1"/>
</dbReference>
<dbReference type="SUPFAM" id="SSF49764">
    <property type="entry name" value="HSP20-like chaperones"/>
    <property type="match status" value="1"/>
</dbReference>
<accession>A0A7X2V3B2</accession>
<protein>
    <submittedName>
        <fullName evidence="1">Hsp20/alpha crystallin family protein</fullName>
    </submittedName>
</protein>
<keyword evidence="2" id="KW-1185">Reference proteome</keyword>
<name>A0A7X2V3B2_9BACI</name>